<evidence type="ECO:0000313" key="2">
    <source>
        <dbReference type="Proteomes" id="UP000276133"/>
    </source>
</evidence>
<name>A0A3M7SA53_BRAPC</name>
<dbReference type="AlphaFoldDB" id="A0A3M7SA53"/>
<dbReference type="EMBL" id="REGN01001788">
    <property type="protein sequence ID" value="RNA32515.1"/>
    <property type="molecule type" value="Genomic_DNA"/>
</dbReference>
<keyword evidence="2" id="KW-1185">Reference proteome</keyword>
<dbReference type="Proteomes" id="UP000276133">
    <property type="component" value="Unassembled WGS sequence"/>
</dbReference>
<comment type="caution">
    <text evidence="1">The sequence shown here is derived from an EMBL/GenBank/DDBJ whole genome shotgun (WGS) entry which is preliminary data.</text>
</comment>
<gene>
    <name evidence="1" type="ORF">BpHYR1_006358</name>
</gene>
<proteinExistence type="predicted"/>
<evidence type="ECO:0000313" key="1">
    <source>
        <dbReference type="EMBL" id="RNA32515.1"/>
    </source>
</evidence>
<organism evidence="1 2">
    <name type="scientific">Brachionus plicatilis</name>
    <name type="common">Marine rotifer</name>
    <name type="synonym">Brachionus muelleri</name>
    <dbReference type="NCBI Taxonomy" id="10195"/>
    <lineage>
        <taxon>Eukaryota</taxon>
        <taxon>Metazoa</taxon>
        <taxon>Spiralia</taxon>
        <taxon>Gnathifera</taxon>
        <taxon>Rotifera</taxon>
        <taxon>Eurotatoria</taxon>
        <taxon>Monogononta</taxon>
        <taxon>Pseudotrocha</taxon>
        <taxon>Ploima</taxon>
        <taxon>Brachionidae</taxon>
        <taxon>Brachionus</taxon>
    </lineage>
</organism>
<accession>A0A3M7SA53</accession>
<protein>
    <submittedName>
        <fullName evidence="1">Uncharacterized protein</fullName>
    </submittedName>
</protein>
<sequence>MHSFSAWRSHGLVRSELSETFSFILPKKPVFNSNGKFKSLKTSGLSGTFSSSTTPLNKPIDSLSGFTFICKIRITNRNDLSKNSLYFKLNYTSIVSLSIPYTLSEVVCGLRSMVSSLKEQLYYFHFDLFKTKIHLECLSFVVE</sequence>
<reference evidence="1 2" key="1">
    <citation type="journal article" date="2018" name="Sci. Rep.">
        <title>Genomic signatures of local adaptation to the degree of environmental predictability in rotifers.</title>
        <authorList>
            <person name="Franch-Gras L."/>
            <person name="Hahn C."/>
            <person name="Garcia-Roger E.M."/>
            <person name="Carmona M.J."/>
            <person name="Serra M."/>
            <person name="Gomez A."/>
        </authorList>
    </citation>
    <scope>NUCLEOTIDE SEQUENCE [LARGE SCALE GENOMIC DNA]</scope>
    <source>
        <strain evidence="1">HYR1</strain>
    </source>
</reference>